<sequence>MTDPTQKEIAINNLLAHAVFEDDETGYFFIYRKHVAVAYLYYLQNNIGKDFINHQDSNGLHLIQELYKAAQNGGGFVEYIWPKNQRYTSRNTQSFLCYKNSW</sequence>
<dbReference type="Pfam" id="PF08269">
    <property type="entry name" value="dCache_2"/>
    <property type="match status" value="1"/>
</dbReference>
<dbReference type="Gene3D" id="3.30.450.20">
    <property type="entry name" value="PAS domain"/>
    <property type="match status" value="1"/>
</dbReference>
<reference evidence="2 3" key="1">
    <citation type="submission" date="2018-04" db="EMBL/GenBank/DDBJ databases">
        <title>Novel Campyloabacter and Helicobacter Species and Strains.</title>
        <authorList>
            <person name="Mannion A.J."/>
            <person name="Shen Z."/>
            <person name="Fox J.G."/>
        </authorList>
    </citation>
    <scope>NUCLEOTIDE SEQUENCE [LARGE SCALE GENOMIC DNA]</scope>
    <source>
        <strain evidence="2 3">MIT 12-6600</strain>
    </source>
</reference>
<name>A0A3D8ITH8_9HELI</name>
<gene>
    <name evidence="2" type="ORF">CQA54_00210</name>
</gene>
<evidence type="ECO:0000313" key="2">
    <source>
        <dbReference type="EMBL" id="RDU68280.1"/>
    </source>
</evidence>
<keyword evidence="3" id="KW-1185">Reference proteome</keyword>
<dbReference type="OrthoDB" id="5348717at2"/>
<evidence type="ECO:0000313" key="3">
    <source>
        <dbReference type="Proteomes" id="UP000256514"/>
    </source>
</evidence>
<evidence type="ECO:0000259" key="1">
    <source>
        <dbReference type="Pfam" id="PF08269"/>
    </source>
</evidence>
<organism evidence="2 3">
    <name type="scientific">Helicobacter equorum</name>
    <dbReference type="NCBI Taxonomy" id="361872"/>
    <lineage>
        <taxon>Bacteria</taxon>
        <taxon>Pseudomonadati</taxon>
        <taxon>Campylobacterota</taxon>
        <taxon>Epsilonproteobacteria</taxon>
        <taxon>Campylobacterales</taxon>
        <taxon>Helicobacteraceae</taxon>
        <taxon>Helicobacter</taxon>
    </lineage>
</organism>
<dbReference type="Proteomes" id="UP000256514">
    <property type="component" value="Unassembled WGS sequence"/>
</dbReference>
<dbReference type="InterPro" id="IPR004010">
    <property type="entry name" value="Double_Cache_2"/>
</dbReference>
<dbReference type="AlphaFoldDB" id="A0A3D8ITH8"/>
<protein>
    <recommendedName>
        <fullName evidence="1">Double Cache domain-containing protein</fullName>
    </recommendedName>
</protein>
<comment type="caution">
    <text evidence="2">The sequence shown here is derived from an EMBL/GenBank/DDBJ whole genome shotgun (WGS) entry which is preliminary data.</text>
</comment>
<proteinExistence type="predicted"/>
<accession>A0A3D8ITH8</accession>
<feature type="domain" description="Double Cache" evidence="1">
    <location>
        <begin position="11"/>
        <end position="92"/>
    </location>
</feature>
<dbReference type="RefSeq" id="WP_115570242.1">
    <property type="nucleotide sequence ID" value="NZ_NXLT01000001.1"/>
</dbReference>
<dbReference type="EMBL" id="NXLT01000001">
    <property type="protein sequence ID" value="RDU68280.1"/>
    <property type="molecule type" value="Genomic_DNA"/>
</dbReference>